<comment type="caution">
    <text evidence="2">The sequence shown here is derived from an EMBL/GenBank/DDBJ whole genome shotgun (WGS) entry which is preliminary data.</text>
</comment>
<feature type="compositionally biased region" description="Polar residues" evidence="1">
    <location>
        <begin position="38"/>
        <end position="47"/>
    </location>
</feature>
<dbReference type="Proteomes" id="UP000583929">
    <property type="component" value="Unassembled WGS sequence"/>
</dbReference>
<sequence length="322" mass="36413">MHTQQQHTEILPADLSTADMTPTQQQSGISTGFLPTAPVNNTPSGMRNQWDMGSVEEETLVQMVYDFIESDSTTAVPLLKSHHYSNVSAPLNNQPQYFTLQEILGRRTKREVEIVERVLKYMSEKKEGAKFSSQKKFLVMRLQMDGYNASLCHTSWPTSFGCPAGDYEYIEICIKEGEKYMNKRNGKRERVLVDIDFKSQFELARPTSAYKQLTNALPQIFVGSEEKLIQIITLLCSAAKQSLRERGLHVPPWRTAAYMQSKWLSPGKQQTISIANDTNLAGDNNNSNNFITNWAPPIVVKPTSRRDSGLSSQFSNMRINCC</sequence>
<reference evidence="2 3" key="1">
    <citation type="journal article" date="2020" name="bioRxiv">
        <title>Sequence and annotation of 42 cannabis genomes reveals extensive copy number variation in cannabinoid synthesis and pathogen resistance genes.</title>
        <authorList>
            <person name="Mckernan K.J."/>
            <person name="Helbert Y."/>
            <person name="Kane L.T."/>
            <person name="Ebling H."/>
            <person name="Zhang L."/>
            <person name="Liu B."/>
            <person name="Eaton Z."/>
            <person name="Mclaughlin S."/>
            <person name="Kingan S."/>
            <person name="Baybayan P."/>
            <person name="Concepcion G."/>
            <person name="Jordan M."/>
            <person name="Riva A."/>
            <person name="Barbazuk W."/>
            <person name="Harkins T."/>
        </authorList>
    </citation>
    <scope>NUCLEOTIDE SEQUENCE [LARGE SCALE GENOMIC DNA]</scope>
    <source>
        <strain evidence="3">cv. Jamaican Lion 4</strain>
        <tissue evidence="2">Leaf</tissue>
    </source>
</reference>
<dbReference type="PANTHER" id="PTHR31579">
    <property type="entry name" value="OS03G0796600 PROTEIN"/>
    <property type="match status" value="1"/>
</dbReference>
<gene>
    <name evidence="2" type="ORF">G4B88_002595</name>
</gene>
<evidence type="ECO:0000313" key="3">
    <source>
        <dbReference type="Proteomes" id="UP000583929"/>
    </source>
</evidence>
<dbReference type="EMBL" id="JAATIQ010000003">
    <property type="protein sequence ID" value="KAF4403742.1"/>
    <property type="molecule type" value="Genomic_DNA"/>
</dbReference>
<feature type="region of interest" description="Disordered" evidence="1">
    <location>
        <begin position="1"/>
        <end position="47"/>
    </location>
</feature>
<accession>A0A7J6I801</accession>
<dbReference type="Pfam" id="PF04720">
    <property type="entry name" value="PDDEXK_6"/>
    <property type="match status" value="1"/>
</dbReference>
<dbReference type="InterPro" id="IPR006502">
    <property type="entry name" value="PDDEXK-like"/>
</dbReference>
<dbReference type="NCBIfam" id="TIGR01615">
    <property type="entry name" value="A_thal_3542"/>
    <property type="match status" value="1"/>
</dbReference>
<dbReference type="PANTHER" id="PTHR31579:SF34">
    <property type="entry name" value="T14N5.3 PROTEIN"/>
    <property type="match status" value="1"/>
</dbReference>
<evidence type="ECO:0000313" key="2">
    <source>
        <dbReference type="EMBL" id="KAF4403742.1"/>
    </source>
</evidence>
<organism evidence="2 3">
    <name type="scientific">Cannabis sativa</name>
    <name type="common">Hemp</name>
    <name type="synonym">Marijuana</name>
    <dbReference type="NCBI Taxonomy" id="3483"/>
    <lineage>
        <taxon>Eukaryota</taxon>
        <taxon>Viridiplantae</taxon>
        <taxon>Streptophyta</taxon>
        <taxon>Embryophyta</taxon>
        <taxon>Tracheophyta</taxon>
        <taxon>Spermatophyta</taxon>
        <taxon>Magnoliopsida</taxon>
        <taxon>eudicotyledons</taxon>
        <taxon>Gunneridae</taxon>
        <taxon>Pentapetalae</taxon>
        <taxon>rosids</taxon>
        <taxon>fabids</taxon>
        <taxon>Rosales</taxon>
        <taxon>Cannabaceae</taxon>
        <taxon>Cannabis</taxon>
    </lineage>
</organism>
<protein>
    <submittedName>
        <fullName evidence="2">Uncharacterized protein</fullName>
    </submittedName>
</protein>
<feature type="compositionally biased region" description="Polar residues" evidence="1">
    <location>
        <begin position="18"/>
        <end position="30"/>
    </location>
</feature>
<keyword evidence="3" id="KW-1185">Reference proteome</keyword>
<name>A0A7J6I801_CANSA</name>
<proteinExistence type="predicted"/>
<evidence type="ECO:0000256" key="1">
    <source>
        <dbReference type="SAM" id="MobiDB-lite"/>
    </source>
</evidence>
<dbReference type="AlphaFoldDB" id="A0A7J6I801"/>